<keyword evidence="2" id="KW-1185">Reference proteome</keyword>
<dbReference type="EMBL" id="CAINUL010000007">
    <property type="protein sequence ID" value="CAD0110840.1"/>
    <property type="molecule type" value="Genomic_DNA"/>
</dbReference>
<comment type="caution">
    <text evidence="1">The sequence shown here is derived from an EMBL/GenBank/DDBJ whole genome shotgun (WGS) entry which is preliminary data.</text>
</comment>
<gene>
    <name evidence="1" type="ORF">AWRI4620_LOCUS5095</name>
</gene>
<name>A0A9N8KH75_9PEZI</name>
<dbReference type="Proteomes" id="UP000745764">
    <property type="component" value="Unassembled WGS sequence"/>
</dbReference>
<proteinExistence type="predicted"/>
<dbReference type="AlphaFoldDB" id="A0A9N8KH75"/>
<evidence type="ECO:0000313" key="2">
    <source>
        <dbReference type="Proteomes" id="UP000745764"/>
    </source>
</evidence>
<organism evidence="1 2">
    <name type="scientific">Aureobasidium uvarum</name>
    <dbReference type="NCBI Taxonomy" id="2773716"/>
    <lineage>
        <taxon>Eukaryota</taxon>
        <taxon>Fungi</taxon>
        <taxon>Dikarya</taxon>
        <taxon>Ascomycota</taxon>
        <taxon>Pezizomycotina</taxon>
        <taxon>Dothideomycetes</taxon>
        <taxon>Dothideomycetidae</taxon>
        <taxon>Dothideales</taxon>
        <taxon>Saccotheciaceae</taxon>
        <taxon>Aureobasidium</taxon>
    </lineage>
</organism>
<evidence type="ECO:0000313" key="1">
    <source>
        <dbReference type="EMBL" id="CAD0110840.1"/>
    </source>
</evidence>
<sequence>MSLSINPSTHSFSSPTPPTLTMTLLSHATSPVTIFIWNTALHISRALTNRGITITDQETNDSIPTTHFLVQRVAITRIRGSYDEELYLELPPGVPVQLQRAFGRNVDVKPLPRHIVQKGWEIDEQGKERKIRRSMKATGVDGLEAGHSYRVGVNSETLGWCRWAFATKDEVLVNKGEGGSCPDDFDWEKERKIEWMVEEGAVSVED</sequence>
<accession>A0A9N8KH75</accession>
<dbReference type="OrthoDB" id="5418036at2759"/>
<reference evidence="1" key="1">
    <citation type="submission" date="2020-06" db="EMBL/GenBank/DDBJ databases">
        <authorList>
            <person name="Onetto C."/>
        </authorList>
    </citation>
    <scope>NUCLEOTIDE SEQUENCE</scope>
</reference>
<protein>
    <submittedName>
        <fullName evidence="1">Uncharacterized protein</fullName>
    </submittedName>
</protein>